<gene>
    <name evidence="1" type="ORF">CONPUDRAFT_157656</name>
</gene>
<comment type="caution">
    <text evidence="1">The sequence shown here is derived from an EMBL/GenBank/DDBJ whole genome shotgun (WGS) entry which is preliminary data.</text>
</comment>
<dbReference type="KEGG" id="cput:CONPUDRAFT_157656"/>
<dbReference type="GeneID" id="19203797"/>
<organism evidence="1 2">
    <name type="scientific">Coniophora puteana (strain RWD-64-598)</name>
    <name type="common">Brown rot fungus</name>
    <dbReference type="NCBI Taxonomy" id="741705"/>
    <lineage>
        <taxon>Eukaryota</taxon>
        <taxon>Fungi</taxon>
        <taxon>Dikarya</taxon>
        <taxon>Basidiomycota</taxon>
        <taxon>Agaricomycotina</taxon>
        <taxon>Agaricomycetes</taxon>
        <taxon>Agaricomycetidae</taxon>
        <taxon>Boletales</taxon>
        <taxon>Coniophorineae</taxon>
        <taxon>Coniophoraceae</taxon>
        <taxon>Coniophora</taxon>
    </lineage>
</organism>
<evidence type="ECO:0000313" key="1">
    <source>
        <dbReference type="EMBL" id="EIW77406.1"/>
    </source>
</evidence>
<dbReference type="RefSeq" id="XP_007772783.1">
    <property type="nucleotide sequence ID" value="XM_007774593.1"/>
</dbReference>
<evidence type="ECO:0000313" key="2">
    <source>
        <dbReference type="Proteomes" id="UP000053558"/>
    </source>
</evidence>
<sequence length="101" mass="11258">MHPTHSAPSDAYLVLSAVWQTSLNRDTFEHLTLYLSPFGYEQHVGESVVKRGEVTNLELFTGSAHQNVEDLNGDQDACEMWSPGAVRILKGLSIEQLERST</sequence>
<dbReference type="AlphaFoldDB" id="A0A5M3MEH3"/>
<accession>A0A5M3MEH3</accession>
<dbReference type="Proteomes" id="UP000053558">
    <property type="component" value="Unassembled WGS sequence"/>
</dbReference>
<reference evidence="2" key="1">
    <citation type="journal article" date="2012" name="Science">
        <title>The Paleozoic origin of enzymatic lignin decomposition reconstructed from 31 fungal genomes.</title>
        <authorList>
            <person name="Floudas D."/>
            <person name="Binder M."/>
            <person name="Riley R."/>
            <person name="Barry K."/>
            <person name="Blanchette R.A."/>
            <person name="Henrissat B."/>
            <person name="Martinez A.T."/>
            <person name="Otillar R."/>
            <person name="Spatafora J.W."/>
            <person name="Yadav J.S."/>
            <person name="Aerts A."/>
            <person name="Benoit I."/>
            <person name="Boyd A."/>
            <person name="Carlson A."/>
            <person name="Copeland A."/>
            <person name="Coutinho P.M."/>
            <person name="de Vries R.P."/>
            <person name="Ferreira P."/>
            <person name="Findley K."/>
            <person name="Foster B."/>
            <person name="Gaskell J."/>
            <person name="Glotzer D."/>
            <person name="Gorecki P."/>
            <person name="Heitman J."/>
            <person name="Hesse C."/>
            <person name="Hori C."/>
            <person name="Igarashi K."/>
            <person name="Jurgens J.A."/>
            <person name="Kallen N."/>
            <person name="Kersten P."/>
            <person name="Kohler A."/>
            <person name="Kuees U."/>
            <person name="Kumar T.K.A."/>
            <person name="Kuo A."/>
            <person name="LaButti K."/>
            <person name="Larrondo L.F."/>
            <person name="Lindquist E."/>
            <person name="Ling A."/>
            <person name="Lombard V."/>
            <person name="Lucas S."/>
            <person name="Lundell T."/>
            <person name="Martin R."/>
            <person name="McLaughlin D.J."/>
            <person name="Morgenstern I."/>
            <person name="Morin E."/>
            <person name="Murat C."/>
            <person name="Nagy L.G."/>
            <person name="Nolan M."/>
            <person name="Ohm R.A."/>
            <person name="Patyshakuliyeva A."/>
            <person name="Rokas A."/>
            <person name="Ruiz-Duenas F.J."/>
            <person name="Sabat G."/>
            <person name="Salamov A."/>
            <person name="Samejima M."/>
            <person name="Schmutz J."/>
            <person name="Slot J.C."/>
            <person name="St John F."/>
            <person name="Stenlid J."/>
            <person name="Sun H."/>
            <person name="Sun S."/>
            <person name="Syed K."/>
            <person name="Tsang A."/>
            <person name="Wiebenga A."/>
            <person name="Young D."/>
            <person name="Pisabarro A."/>
            <person name="Eastwood D.C."/>
            <person name="Martin F."/>
            <person name="Cullen D."/>
            <person name="Grigoriev I.V."/>
            <person name="Hibbett D.S."/>
        </authorList>
    </citation>
    <scope>NUCLEOTIDE SEQUENCE [LARGE SCALE GENOMIC DNA]</scope>
    <source>
        <strain evidence="2">RWD-64-598 SS2</strain>
    </source>
</reference>
<proteinExistence type="predicted"/>
<dbReference type="EMBL" id="JH711584">
    <property type="protein sequence ID" value="EIW77406.1"/>
    <property type="molecule type" value="Genomic_DNA"/>
</dbReference>
<name>A0A5M3MEH3_CONPW</name>
<keyword evidence="2" id="KW-1185">Reference proteome</keyword>
<protein>
    <submittedName>
        <fullName evidence="1">Uncharacterized protein</fullName>
    </submittedName>
</protein>